<dbReference type="Pfam" id="PF03572">
    <property type="entry name" value="Peptidase_S41"/>
    <property type="match status" value="1"/>
</dbReference>
<accession>A0A3E4UUM0</accession>
<evidence type="ECO:0000313" key="3">
    <source>
        <dbReference type="Proteomes" id="UP000261223"/>
    </source>
</evidence>
<sequence>MVRFLKNIMVLIAVLPLLGSCIREDEVANSPQGNFEALWKIIDEQYCFLEYKQIDWDAIHDEYSRLITGSMSSEGLFEVLGNMLNELQDGHVNLASAHNVSYYDAWYQDYPRNFREDIVEDFYLGKASTNYRTAAGIKYKIFEDNIGYMRYESFSSGIGNGNLDEILSYLAPCSGLIIDVRNNGGGNVTNSERIAARFTNEKVLTGYIRHKTGKGHNDFSEPYPIELEPSNSIRWQKKTVVLTNRRSYSATNDFVNQMSCLPNVTIMGDKTGGGSGMPFTSELPNGWTVRFSASPHFNADMEQIEWGIEPDIKINMDETDEAKHIDTIIEKARAFLKGEWTPAVSE</sequence>
<dbReference type="PANTHER" id="PTHR11261:SF3">
    <property type="entry name" value="RETINOL-BINDING PROTEIN 3"/>
    <property type="match status" value="1"/>
</dbReference>
<proteinExistence type="predicted"/>
<dbReference type="Gene3D" id="3.90.226.10">
    <property type="entry name" value="2-enoyl-CoA Hydratase, Chain A, domain 1"/>
    <property type="match status" value="1"/>
</dbReference>
<dbReference type="PROSITE" id="PS51257">
    <property type="entry name" value="PROKAR_LIPOPROTEIN"/>
    <property type="match status" value="1"/>
</dbReference>
<dbReference type="AlphaFoldDB" id="A0A3E4UUM0"/>
<dbReference type="GO" id="GO:0008236">
    <property type="term" value="F:serine-type peptidase activity"/>
    <property type="evidence" value="ECO:0007669"/>
    <property type="project" value="InterPro"/>
</dbReference>
<organism evidence="2 3">
    <name type="scientific">Bacteroides stercoris</name>
    <dbReference type="NCBI Taxonomy" id="46506"/>
    <lineage>
        <taxon>Bacteria</taxon>
        <taxon>Pseudomonadati</taxon>
        <taxon>Bacteroidota</taxon>
        <taxon>Bacteroidia</taxon>
        <taxon>Bacteroidales</taxon>
        <taxon>Bacteroidaceae</taxon>
        <taxon>Bacteroides</taxon>
    </lineage>
</organism>
<dbReference type="Pfam" id="PF14684">
    <property type="entry name" value="Tricorn_C1"/>
    <property type="match status" value="1"/>
</dbReference>
<dbReference type="InterPro" id="IPR005151">
    <property type="entry name" value="Tail-specific_protease"/>
</dbReference>
<feature type="domain" description="Tail specific protease" evidence="1">
    <location>
        <begin position="111"/>
        <end position="315"/>
    </location>
</feature>
<protein>
    <submittedName>
        <fullName evidence="2">Peptidase S41</fullName>
    </submittedName>
</protein>
<dbReference type="CDD" id="cd07563">
    <property type="entry name" value="Peptidase_S41_IRBP"/>
    <property type="match status" value="1"/>
</dbReference>
<dbReference type="InterPro" id="IPR029045">
    <property type="entry name" value="ClpP/crotonase-like_dom_sf"/>
</dbReference>
<dbReference type="SUPFAM" id="SSF52096">
    <property type="entry name" value="ClpP/crotonase"/>
    <property type="match status" value="1"/>
</dbReference>
<evidence type="ECO:0000313" key="2">
    <source>
        <dbReference type="EMBL" id="RGM16438.1"/>
    </source>
</evidence>
<dbReference type="Proteomes" id="UP000261223">
    <property type="component" value="Unassembled WGS sequence"/>
</dbReference>
<reference evidence="2 3" key="1">
    <citation type="submission" date="2018-08" db="EMBL/GenBank/DDBJ databases">
        <title>A genome reference for cultivated species of the human gut microbiota.</title>
        <authorList>
            <person name="Zou Y."/>
            <person name="Xue W."/>
            <person name="Luo G."/>
        </authorList>
    </citation>
    <scope>NUCLEOTIDE SEQUENCE [LARGE SCALE GENOMIC DNA]</scope>
    <source>
        <strain evidence="2 3">TF03-6</strain>
    </source>
</reference>
<gene>
    <name evidence="2" type="ORF">DXC34_00430</name>
</gene>
<dbReference type="PANTHER" id="PTHR11261">
    <property type="entry name" value="INTERPHOTORECEPTOR RETINOID-BINDING PROTEIN"/>
    <property type="match status" value="1"/>
</dbReference>
<dbReference type="InterPro" id="IPR028204">
    <property type="entry name" value="Tricorn_C1"/>
</dbReference>
<evidence type="ECO:0000259" key="1">
    <source>
        <dbReference type="SMART" id="SM00245"/>
    </source>
</evidence>
<dbReference type="EMBL" id="QSSV01000001">
    <property type="protein sequence ID" value="RGM16438.1"/>
    <property type="molecule type" value="Genomic_DNA"/>
</dbReference>
<dbReference type="Gene3D" id="3.30.750.44">
    <property type="match status" value="1"/>
</dbReference>
<comment type="caution">
    <text evidence="2">The sequence shown here is derived from an EMBL/GenBank/DDBJ whole genome shotgun (WGS) entry which is preliminary data.</text>
</comment>
<dbReference type="SMART" id="SM00245">
    <property type="entry name" value="TSPc"/>
    <property type="match status" value="1"/>
</dbReference>
<name>A0A3E4UUM0_BACSE</name>
<dbReference type="GO" id="GO:0006508">
    <property type="term" value="P:proteolysis"/>
    <property type="evidence" value="ECO:0007669"/>
    <property type="project" value="InterPro"/>
</dbReference>